<evidence type="ECO:0000313" key="3">
    <source>
        <dbReference type="Proteomes" id="UP000001935"/>
    </source>
</evidence>
<dbReference type="HOGENOM" id="CLU_1092562_0_0_7"/>
<evidence type="ECO:0000256" key="1">
    <source>
        <dbReference type="SAM" id="Phobius"/>
    </source>
</evidence>
<proteinExistence type="predicted"/>
<reference evidence="2" key="1">
    <citation type="submission" date="2006-01" db="EMBL/GenBank/DDBJ databases">
        <title>Complete sequence of Anaeromyxobacter dehalogenans 2CP-C.</title>
        <authorList>
            <consortium name="US DOE Joint Genome Institute"/>
            <person name="Copeland A."/>
            <person name="Lucas S."/>
            <person name="Lapidus A."/>
            <person name="Barry K."/>
            <person name="Detter J.C."/>
            <person name="Glavina T."/>
            <person name="Hammon N."/>
            <person name="Israni S."/>
            <person name="Pitluck S."/>
            <person name="Brettin T."/>
            <person name="Bruce D."/>
            <person name="Han C."/>
            <person name="Tapia R."/>
            <person name="Gilna P."/>
            <person name="Kiss H."/>
            <person name="Schmutz J."/>
            <person name="Larimer F."/>
            <person name="Land M."/>
            <person name="Kyrpides N."/>
            <person name="Anderson I."/>
            <person name="Sanford R.A."/>
            <person name="Ritalahti K.M."/>
            <person name="Thomas H.S."/>
            <person name="Kirby J.R."/>
            <person name="Zhulin I.B."/>
            <person name="Loeffler F.E."/>
            <person name="Richardson P."/>
        </authorList>
    </citation>
    <scope>NUCLEOTIDE SEQUENCE</scope>
    <source>
        <strain evidence="2">2CP-C</strain>
    </source>
</reference>
<dbReference type="Proteomes" id="UP000001935">
    <property type="component" value="Chromosome"/>
</dbReference>
<keyword evidence="1" id="KW-0812">Transmembrane</keyword>
<evidence type="ECO:0008006" key="4">
    <source>
        <dbReference type="Google" id="ProtNLM"/>
    </source>
</evidence>
<dbReference type="KEGG" id="ade:Adeh_4280"/>
<dbReference type="eggNOG" id="COG2244">
    <property type="taxonomic scope" value="Bacteria"/>
</dbReference>
<keyword evidence="1" id="KW-0472">Membrane</keyword>
<dbReference type="STRING" id="290397.Adeh_4280"/>
<gene>
    <name evidence="2" type="ordered locus">Adeh_4280</name>
</gene>
<feature type="transmembrane region" description="Helical" evidence="1">
    <location>
        <begin position="18"/>
        <end position="38"/>
    </location>
</feature>
<feature type="transmembrane region" description="Helical" evidence="1">
    <location>
        <begin position="88"/>
        <end position="108"/>
    </location>
</feature>
<evidence type="ECO:0000313" key="2">
    <source>
        <dbReference type="EMBL" id="ABC84044.1"/>
    </source>
</evidence>
<feature type="transmembrane region" description="Helical" evidence="1">
    <location>
        <begin position="50"/>
        <end position="68"/>
    </location>
</feature>
<feature type="transmembrane region" description="Helical" evidence="1">
    <location>
        <begin position="128"/>
        <end position="152"/>
    </location>
</feature>
<name>Q2IHI9_ANADE</name>
<feature type="transmembrane region" description="Helical" evidence="1">
    <location>
        <begin position="215"/>
        <end position="236"/>
    </location>
</feature>
<dbReference type="AlphaFoldDB" id="Q2IHI9"/>
<organism evidence="2 3">
    <name type="scientific">Anaeromyxobacter dehalogenans (strain 2CP-C)</name>
    <dbReference type="NCBI Taxonomy" id="290397"/>
    <lineage>
        <taxon>Bacteria</taxon>
        <taxon>Pseudomonadati</taxon>
        <taxon>Myxococcota</taxon>
        <taxon>Myxococcia</taxon>
        <taxon>Myxococcales</taxon>
        <taxon>Cystobacterineae</taxon>
        <taxon>Anaeromyxobacteraceae</taxon>
        <taxon>Anaeromyxobacter</taxon>
    </lineage>
</organism>
<feature type="transmembrane region" description="Helical" evidence="1">
    <location>
        <begin position="189"/>
        <end position="209"/>
    </location>
</feature>
<feature type="transmembrane region" description="Helical" evidence="1">
    <location>
        <begin position="158"/>
        <end position="177"/>
    </location>
</feature>
<protein>
    <recommendedName>
        <fullName evidence="4">Polysaccharide biosynthesis protein</fullName>
    </recommendedName>
</protein>
<accession>Q2IHI9</accession>
<dbReference type="EMBL" id="CP000251">
    <property type="protein sequence ID" value="ABC84044.1"/>
    <property type="molecule type" value="Genomic_DNA"/>
</dbReference>
<keyword evidence="1" id="KW-1133">Transmembrane helix</keyword>
<sequence length="254" mass="27326">MLPLVTASVIFERHPAEFAVVGALAVGLIVSATVLYGARHSVRVAPVATDVGSVAVPFVLSLGLMALLNTVDRFTLEKIHSPTVFAEYVYAVTILSTPFTILSSYFGFKEAVRYRKQYSRNGVRKDALRTVAISALQVIAWSVACYLTRQLSGLTFDLSLWILLGILSAVRCGYGILSAAMGIRGTASAIYWSNSITAISLAAFGFTAILLRVPVIAVVAGYVLVWVLRFVAYFVFLTESADVMRSANAEGEAA</sequence>